<keyword evidence="2" id="KW-1185">Reference proteome</keyword>
<dbReference type="VEuPathDB" id="AmoebaDB:NAEGRDRAFT_66534"/>
<gene>
    <name evidence="1" type="ORF">NAEGRDRAFT_66534</name>
</gene>
<accession>D2VCD5</accession>
<dbReference type="KEGG" id="ngr:NAEGRDRAFT_66534"/>
<protein>
    <submittedName>
        <fullName evidence="1">Predicted protein</fullName>
    </submittedName>
</protein>
<sequence length="104" mass="12229">MPKSTYDSVGDNDSFTFQFDEEKLHIFRLLPSRLETALHRYELTYLFAFSWSFWICEDANTKISGSHESTTENILPECRLPVGKKYFGGLTFRVEDMEVFKIEE</sequence>
<dbReference type="AlphaFoldDB" id="D2VCD5"/>
<reference evidence="1 2" key="1">
    <citation type="journal article" date="2010" name="Cell">
        <title>The genome of Naegleria gruberi illuminates early eukaryotic versatility.</title>
        <authorList>
            <person name="Fritz-Laylin L.K."/>
            <person name="Prochnik S.E."/>
            <person name="Ginger M.L."/>
            <person name="Dacks J.B."/>
            <person name="Carpenter M.L."/>
            <person name="Field M.C."/>
            <person name="Kuo A."/>
            <person name="Paredez A."/>
            <person name="Chapman J."/>
            <person name="Pham J."/>
            <person name="Shu S."/>
            <person name="Neupane R."/>
            <person name="Cipriano M."/>
            <person name="Mancuso J."/>
            <person name="Tu H."/>
            <person name="Salamov A."/>
            <person name="Lindquist E."/>
            <person name="Shapiro H."/>
            <person name="Lucas S."/>
            <person name="Grigoriev I.V."/>
            <person name="Cande W.Z."/>
            <person name="Fulton C."/>
            <person name="Rokhsar D.S."/>
            <person name="Dawson S.C."/>
        </authorList>
    </citation>
    <scope>NUCLEOTIDE SEQUENCE [LARGE SCALE GENOMIC DNA]</scope>
    <source>
        <strain evidence="1 2">NEG-M</strain>
    </source>
</reference>
<dbReference type="EMBL" id="GG738862">
    <property type="protein sequence ID" value="EFC45634.1"/>
    <property type="molecule type" value="Genomic_DNA"/>
</dbReference>
<evidence type="ECO:0000313" key="2">
    <source>
        <dbReference type="Proteomes" id="UP000006671"/>
    </source>
</evidence>
<dbReference type="Proteomes" id="UP000006671">
    <property type="component" value="Unassembled WGS sequence"/>
</dbReference>
<evidence type="ECO:0000313" key="1">
    <source>
        <dbReference type="EMBL" id="EFC45634.1"/>
    </source>
</evidence>
<dbReference type="InParanoid" id="D2VCD5"/>
<proteinExistence type="predicted"/>
<organism evidence="2">
    <name type="scientific">Naegleria gruberi</name>
    <name type="common">Amoeba</name>
    <dbReference type="NCBI Taxonomy" id="5762"/>
    <lineage>
        <taxon>Eukaryota</taxon>
        <taxon>Discoba</taxon>
        <taxon>Heterolobosea</taxon>
        <taxon>Tetramitia</taxon>
        <taxon>Eutetramitia</taxon>
        <taxon>Vahlkampfiidae</taxon>
        <taxon>Naegleria</taxon>
    </lineage>
</organism>
<dbReference type="GeneID" id="8858734"/>
<name>D2VCD5_NAEGR</name>
<dbReference type="RefSeq" id="XP_002678378.1">
    <property type="nucleotide sequence ID" value="XM_002678332.1"/>
</dbReference>